<name>A0ABW5WRX4_9STAP</name>
<reference evidence="3" key="1">
    <citation type="journal article" date="2019" name="Int. J. Syst. Evol. Microbiol.">
        <title>The Global Catalogue of Microorganisms (GCM) 10K type strain sequencing project: providing services to taxonomists for standard genome sequencing and annotation.</title>
        <authorList>
            <consortium name="The Broad Institute Genomics Platform"/>
            <consortium name="The Broad Institute Genome Sequencing Center for Infectious Disease"/>
            <person name="Wu L."/>
            <person name="Ma J."/>
        </authorList>
    </citation>
    <scope>NUCLEOTIDE SEQUENCE [LARGE SCALE GENOMIC DNA]</scope>
    <source>
        <strain evidence="3">KCTC 33575</strain>
    </source>
</reference>
<dbReference type="Proteomes" id="UP001597519">
    <property type="component" value="Unassembled WGS sequence"/>
</dbReference>
<protein>
    <submittedName>
        <fullName evidence="2">GNAT family N-acetyltransferase</fullName>
    </submittedName>
</protein>
<gene>
    <name evidence="2" type="ORF">ACFSX4_01740</name>
</gene>
<dbReference type="PROSITE" id="PS51186">
    <property type="entry name" value="GNAT"/>
    <property type="match status" value="1"/>
</dbReference>
<dbReference type="Gene3D" id="3.40.630.30">
    <property type="match status" value="1"/>
</dbReference>
<dbReference type="PANTHER" id="PTHR43233">
    <property type="entry name" value="FAMILY N-ACETYLTRANSFERASE, PUTATIVE (AFU_ORTHOLOGUE AFUA_6G03350)-RELATED"/>
    <property type="match status" value="1"/>
</dbReference>
<evidence type="ECO:0000313" key="2">
    <source>
        <dbReference type="EMBL" id="MFD2829170.1"/>
    </source>
</evidence>
<dbReference type="Pfam" id="PF13673">
    <property type="entry name" value="Acetyltransf_10"/>
    <property type="match status" value="1"/>
</dbReference>
<dbReference type="RefSeq" id="WP_377770933.1">
    <property type="nucleotide sequence ID" value="NZ_JBHUOQ010000001.1"/>
</dbReference>
<evidence type="ECO:0000259" key="1">
    <source>
        <dbReference type="PROSITE" id="PS51186"/>
    </source>
</evidence>
<dbReference type="InterPro" id="IPR000182">
    <property type="entry name" value="GNAT_dom"/>
</dbReference>
<sequence length="135" mass="15452">MNYTLSYDNPTVDDYYNLVKECDLIVKDKEAIEIGLKNALFTITIYQDNSLIGMGRVVGDGATVFHIIDVAVSPRFQGNGLGKTIMDNIMEYINNHSFKGTYVNLIAETPANYLYEKYGFQYEKDHHPAMYIEFK</sequence>
<dbReference type="EMBL" id="JBHUOQ010000001">
    <property type="protein sequence ID" value="MFD2829170.1"/>
    <property type="molecule type" value="Genomic_DNA"/>
</dbReference>
<evidence type="ECO:0000313" key="3">
    <source>
        <dbReference type="Proteomes" id="UP001597519"/>
    </source>
</evidence>
<dbReference type="InterPro" id="IPR053144">
    <property type="entry name" value="Acetyltransferase_Butenolide"/>
</dbReference>
<feature type="domain" description="N-acetyltransferase" evidence="1">
    <location>
        <begin position="3"/>
        <end position="135"/>
    </location>
</feature>
<dbReference type="PANTHER" id="PTHR43233:SF1">
    <property type="entry name" value="FAMILY N-ACETYLTRANSFERASE, PUTATIVE (AFU_ORTHOLOGUE AFUA_6G03350)-RELATED"/>
    <property type="match status" value="1"/>
</dbReference>
<proteinExistence type="predicted"/>
<dbReference type="CDD" id="cd04301">
    <property type="entry name" value="NAT_SF"/>
    <property type="match status" value="1"/>
</dbReference>
<accession>A0ABW5WRX4</accession>
<comment type="caution">
    <text evidence="2">The sequence shown here is derived from an EMBL/GenBank/DDBJ whole genome shotgun (WGS) entry which is preliminary data.</text>
</comment>
<keyword evidence="3" id="KW-1185">Reference proteome</keyword>
<dbReference type="SUPFAM" id="SSF55729">
    <property type="entry name" value="Acyl-CoA N-acyltransferases (Nat)"/>
    <property type="match status" value="1"/>
</dbReference>
<dbReference type="InterPro" id="IPR016181">
    <property type="entry name" value="Acyl_CoA_acyltransferase"/>
</dbReference>
<organism evidence="2 3">
    <name type="scientific">Corticicoccus populi</name>
    <dbReference type="NCBI Taxonomy" id="1812821"/>
    <lineage>
        <taxon>Bacteria</taxon>
        <taxon>Bacillati</taxon>
        <taxon>Bacillota</taxon>
        <taxon>Bacilli</taxon>
        <taxon>Bacillales</taxon>
        <taxon>Staphylococcaceae</taxon>
        <taxon>Corticicoccus</taxon>
    </lineage>
</organism>